<keyword evidence="2 5" id="KW-0238">DNA-binding</keyword>
<sequence>MSTEIEYSTDCHHVLRVAAAIGRTFALHDVADLLHQPVAALLPVMDEALALGAITAHGNDFAFCDDDIWREIVEGIPQPVLHSLRVARRHPAPQPDGWDGLSMIEQEIAELVAQGMTNQQVSKQVYLSHHTVNYHLRQIFRQLNVRSRVELARLLPRSRRGETD</sequence>
<dbReference type="GO" id="GO:0006355">
    <property type="term" value="P:regulation of DNA-templated transcription"/>
    <property type="evidence" value="ECO:0007669"/>
    <property type="project" value="InterPro"/>
</dbReference>
<gene>
    <name evidence="5" type="ORF">F4553_007072</name>
</gene>
<dbReference type="Proteomes" id="UP000587527">
    <property type="component" value="Unassembled WGS sequence"/>
</dbReference>
<evidence type="ECO:0000313" key="6">
    <source>
        <dbReference type="Proteomes" id="UP000587527"/>
    </source>
</evidence>
<dbReference type="InterPro" id="IPR036388">
    <property type="entry name" value="WH-like_DNA-bd_sf"/>
</dbReference>
<reference evidence="5 6" key="1">
    <citation type="submission" date="2020-08" db="EMBL/GenBank/DDBJ databases">
        <title>Sequencing the genomes of 1000 actinobacteria strains.</title>
        <authorList>
            <person name="Klenk H.-P."/>
        </authorList>
    </citation>
    <scope>NUCLEOTIDE SEQUENCE [LARGE SCALE GENOMIC DNA]</scope>
    <source>
        <strain evidence="5 6">DSM 45362</strain>
    </source>
</reference>
<keyword evidence="3" id="KW-0804">Transcription</keyword>
<dbReference type="Pfam" id="PF00196">
    <property type="entry name" value="GerE"/>
    <property type="match status" value="1"/>
</dbReference>
<accession>A0A841C1K7</accession>
<dbReference type="PANTHER" id="PTHR44688">
    <property type="entry name" value="DNA-BINDING TRANSCRIPTIONAL ACTIVATOR DEVR_DOSR"/>
    <property type="match status" value="1"/>
</dbReference>
<evidence type="ECO:0000256" key="2">
    <source>
        <dbReference type="ARBA" id="ARBA00023125"/>
    </source>
</evidence>
<dbReference type="PANTHER" id="PTHR44688:SF16">
    <property type="entry name" value="DNA-BINDING TRANSCRIPTIONAL ACTIVATOR DEVR_DOSR"/>
    <property type="match status" value="1"/>
</dbReference>
<feature type="domain" description="HTH luxR-type" evidence="4">
    <location>
        <begin position="94"/>
        <end position="159"/>
    </location>
</feature>
<dbReference type="Gene3D" id="1.10.10.10">
    <property type="entry name" value="Winged helix-like DNA-binding domain superfamily/Winged helix DNA-binding domain"/>
    <property type="match status" value="1"/>
</dbReference>
<dbReference type="SUPFAM" id="SSF46894">
    <property type="entry name" value="C-terminal effector domain of the bipartite response regulators"/>
    <property type="match status" value="1"/>
</dbReference>
<dbReference type="GO" id="GO:0003677">
    <property type="term" value="F:DNA binding"/>
    <property type="evidence" value="ECO:0007669"/>
    <property type="project" value="UniProtKB-KW"/>
</dbReference>
<dbReference type="RefSeq" id="WP_221470604.1">
    <property type="nucleotide sequence ID" value="NZ_JACHMN010000003.1"/>
</dbReference>
<protein>
    <submittedName>
        <fullName evidence="5">DNA-binding NarL/FixJ family response regulator</fullName>
    </submittedName>
</protein>
<dbReference type="PROSITE" id="PS50043">
    <property type="entry name" value="HTH_LUXR_2"/>
    <property type="match status" value="1"/>
</dbReference>
<evidence type="ECO:0000256" key="1">
    <source>
        <dbReference type="ARBA" id="ARBA00023015"/>
    </source>
</evidence>
<name>A0A841C1K7_9ACTN</name>
<keyword evidence="1" id="KW-0805">Transcription regulation</keyword>
<dbReference type="SMART" id="SM00421">
    <property type="entry name" value="HTH_LUXR"/>
    <property type="match status" value="1"/>
</dbReference>
<dbReference type="AlphaFoldDB" id="A0A841C1K7"/>
<organism evidence="5 6">
    <name type="scientific">Allocatelliglobosispora scoriae</name>
    <dbReference type="NCBI Taxonomy" id="643052"/>
    <lineage>
        <taxon>Bacteria</taxon>
        <taxon>Bacillati</taxon>
        <taxon>Actinomycetota</taxon>
        <taxon>Actinomycetes</taxon>
        <taxon>Micromonosporales</taxon>
        <taxon>Micromonosporaceae</taxon>
        <taxon>Allocatelliglobosispora</taxon>
    </lineage>
</organism>
<keyword evidence="6" id="KW-1185">Reference proteome</keyword>
<dbReference type="InterPro" id="IPR016032">
    <property type="entry name" value="Sig_transdc_resp-reg_C-effctor"/>
</dbReference>
<dbReference type="CDD" id="cd06170">
    <property type="entry name" value="LuxR_C_like"/>
    <property type="match status" value="1"/>
</dbReference>
<dbReference type="InterPro" id="IPR000792">
    <property type="entry name" value="Tscrpt_reg_LuxR_C"/>
</dbReference>
<evidence type="ECO:0000259" key="4">
    <source>
        <dbReference type="PROSITE" id="PS50043"/>
    </source>
</evidence>
<dbReference type="PRINTS" id="PR00038">
    <property type="entry name" value="HTHLUXR"/>
</dbReference>
<comment type="caution">
    <text evidence="5">The sequence shown here is derived from an EMBL/GenBank/DDBJ whole genome shotgun (WGS) entry which is preliminary data.</text>
</comment>
<proteinExistence type="predicted"/>
<dbReference type="EMBL" id="JACHMN010000003">
    <property type="protein sequence ID" value="MBB5873638.1"/>
    <property type="molecule type" value="Genomic_DNA"/>
</dbReference>
<evidence type="ECO:0000313" key="5">
    <source>
        <dbReference type="EMBL" id="MBB5873638.1"/>
    </source>
</evidence>
<evidence type="ECO:0000256" key="3">
    <source>
        <dbReference type="ARBA" id="ARBA00023163"/>
    </source>
</evidence>